<protein>
    <submittedName>
        <fullName evidence="2">Uncharacterized protein</fullName>
    </submittedName>
</protein>
<accession>A0A8S3TYD9</accession>
<proteinExistence type="predicted"/>
<dbReference type="Proteomes" id="UP000683360">
    <property type="component" value="Unassembled WGS sequence"/>
</dbReference>
<evidence type="ECO:0000256" key="1">
    <source>
        <dbReference type="SAM" id="MobiDB-lite"/>
    </source>
</evidence>
<organism evidence="2 3">
    <name type="scientific">Mytilus edulis</name>
    <name type="common">Blue mussel</name>
    <dbReference type="NCBI Taxonomy" id="6550"/>
    <lineage>
        <taxon>Eukaryota</taxon>
        <taxon>Metazoa</taxon>
        <taxon>Spiralia</taxon>
        <taxon>Lophotrochozoa</taxon>
        <taxon>Mollusca</taxon>
        <taxon>Bivalvia</taxon>
        <taxon>Autobranchia</taxon>
        <taxon>Pteriomorphia</taxon>
        <taxon>Mytilida</taxon>
        <taxon>Mytiloidea</taxon>
        <taxon>Mytilidae</taxon>
        <taxon>Mytilinae</taxon>
        <taxon>Mytilus</taxon>
    </lineage>
</organism>
<evidence type="ECO:0000313" key="3">
    <source>
        <dbReference type="Proteomes" id="UP000683360"/>
    </source>
</evidence>
<reference evidence="2" key="1">
    <citation type="submission" date="2021-03" db="EMBL/GenBank/DDBJ databases">
        <authorList>
            <person name="Bekaert M."/>
        </authorList>
    </citation>
    <scope>NUCLEOTIDE SEQUENCE</scope>
</reference>
<feature type="region of interest" description="Disordered" evidence="1">
    <location>
        <begin position="186"/>
        <end position="223"/>
    </location>
</feature>
<name>A0A8S3TYD9_MYTED</name>
<keyword evidence="3" id="KW-1185">Reference proteome</keyword>
<evidence type="ECO:0000313" key="2">
    <source>
        <dbReference type="EMBL" id="CAG2236401.1"/>
    </source>
</evidence>
<sequence>MDHLTLCITGCIILSGLGYLVCRYGKRVSLKSRITNDVVILGPLEPSPNIGVYDEIDENQLKFDTTNINVLSQESYYETIDLVSQESLSIATSSEYGDTGYLDPYNAIEEDENHQLQDQTSQEECSSFNSSNEDGVDQDNKEYNNLYQPLQENWQLDSHGYEVPVMVHKCFKISANDYVTNNSSYNVNNPLHKNRDMNTYENQKSPDTKAGNDETLVGDDSSSVSKTGNLHDYINMNAKSYISMINCHTVESCQPTDRDSNGYEDVNENQVFKWCLIINDQVFKWCLII</sequence>
<dbReference type="OrthoDB" id="6181322at2759"/>
<feature type="compositionally biased region" description="Basic and acidic residues" evidence="1">
    <location>
        <begin position="193"/>
        <end position="212"/>
    </location>
</feature>
<gene>
    <name evidence="2" type="ORF">MEDL_48913</name>
</gene>
<comment type="caution">
    <text evidence="2">The sequence shown here is derived from an EMBL/GenBank/DDBJ whole genome shotgun (WGS) entry which is preliminary data.</text>
</comment>
<dbReference type="AlphaFoldDB" id="A0A8S3TYD9"/>
<dbReference type="EMBL" id="CAJPWZ010002353">
    <property type="protein sequence ID" value="CAG2236401.1"/>
    <property type="molecule type" value="Genomic_DNA"/>
</dbReference>